<evidence type="ECO:0000256" key="1">
    <source>
        <dbReference type="SAM" id="MobiDB-lite"/>
    </source>
</evidence>
<evidence type="ECO:0000313" key="2">
    <source>
        <dbReference type="EMBL" id="KAF2458205.1"/>
    </source>
</evidence>
<gene>
    <name evidence="2" type="ORF">BDY21DRAFT_215283</name>
</gene>
<accession>A0A6A6P2F7</accession>
<keyword evidence="3" id="KW-1185">Reference proteome</keyword>
<protein>
    <submittedName>
        <fullName evidence="2">Uncharacterized protein</fullName>
    </submittedName>
</protein>
<organism evidence="2 3">
    <name type="scientific">Lineolata rhizophorae</name>
    <dbReference type="NCBI Taxonomy" id="578093"/>
    <lineage>
        <taxon>Eukaryota</taxon>
        <taxon>Fungi</taxon>
        <taxon>Dikarya</taxon>
        <taxon>Ascomycota</taxon>
        <taxon>Pezizomycotina</taxon>
        <taxon>Dothideomycetes</taxon>
        <taxon>Dothideomycetes incertae sedis</taxon>
        <taxon>Lineolatales</taxon>
        <taxon>Lineolataceae</taxon>
        <taxon>Lineolata</taxon>
    </lineage>
</organism>
<dbReference type="EMBL" id="MU001678">
    <property type="protein sequence ID" value="KAF2458205.1"/>
    <property type="molecule type" value="Genomic_DNA"/>
</dbReference>
<feature type="region of interest" description="Disordered" evidence="1">
    <location>
        <begin position="1"/>
        <end position="41"/>
    </location>
</feature>
<sequence>MPKRKFSASFPGKGEHPFGGASRVDPAPRRGKHMPRASGLHPSERDVVIRSIVTFDGRVIHEQETSVPLAKFGCTQHFDDISSSTYRLALAYSHRKRVTCHEVSRKATVVSSPREAPDKVLATMDLDSFMLWKALNHYIVQYQTNVCPGDVAVEVTTAYSRFPRRAESRDGRRDRLLDLLAESESLLRCRDPACANEGGYCLRLVQDHLSASQEHLWEWANAIVDDDVPMAAALPMLGVQLIEKRAARHRFQLKNDTLSSCIAANPGLAEFLPCPSSPPASPTPPLTYLGQLLDMVNHPQREFPDPIPSPAFFEQKRFPCC</sequence>
<proteinExistence type="predicted"/>
<dbReference type="Proteomes" id="UP000799766">
    <property type="component" value="Unassembled WGS sequence"/>
</dbReference>
<reference evidence="2" key="1">
    <citation type="journal article" date="2020" name="Stud. Mycol.">
        <title>101 Dothideomycetes genomes: a test case for predicting lifestyles and emergence of pathogens.</title>
        <authorList>
            <person name="Haridas S."/>
            <person name="Albert R."/>
            <person name="Binder M."/>
            <person name="Bloem J."/>
            <person name="Labutti K."/>
            <person name="Salamov A."/>
            <person name="Andreopoulos B."/>
            <person name="Baker S."/>
            <person name="Barry K."/>
            <person name="Bills G."/>
            <person name="Bluhm B."/>
            <person name="Cannon C."/>
            <person name="Castanera R."/>
            <person name="Culley D."/>
            <person name="Daum C."/>
            <person name="Ezra D."/>
            <person name="Gonzalez J."/>
            <person name="Henrissat B."/>
            <person name="Kuo A."/>
            <person name="Liang C."/>
            <person name="Lipzen A."/>
            <person name="Lutzoni F."/>
            <person name="Magnuson J."/>
            <person name="Mondo S."/>
            <person name="Nolan M."/>
            <person name="Ohm R."/>
            <person name="Pangilinan J."/>
            <person name="Park H.-J."/>
            <person name="Ramirez L."/>
            <person name="Alfaro M."/>
            <person name="Sun H."/>
            <person name="Tritt A."/>
            <person name="Yoshinaga Y."/>
            <person name="Zwiers L.-H."/>
            <person name="Turgeon B."/>
            <person name="Goodwin S."/>
            <person name="Spatafora J."/>
            <person name="Crous P."/>
            <person name="Grigoriev I."/>
        </authorList>
    </citation>
    <scope>NUCLEOTIDE SEQUENCE</scope>
    <source>
        <strain evidence="2">ATCC 16933</strain>
    </source>
</reference>
<name>A0A6A6P2F7_9PEZI</name>
<evidence type="ECO:0000313" key="3">
    <source>
        <dbReference type="Proteomes" id="UP000799766"/>
    </source>
</evidence>
<dbReference type="AlphaFoldDB" id="A0A6A6P2F7"/>